<dbReference type="AlphaFoldDB" id="A0A844X8K9"/>
<accession>A0A844X8K9</accession>
<comment type="caution">
    <text evidence="4">The sequence shown here is derived from an EMBL/GenBank/DDBJ whole genome shotgun (WGS) entry which is preliminary data.</text>
</comment>
<sequence>MRLHAGDFRLQQGDARHQLVLRIGIEAFTGQLAGRVGTHPGKVIIFHCLAASPTARLLSMVAVTRAVHLEGIEQGGALVAEDLPKTMSVIAITRPGGPEVLAMEQRDVPAPAPGEVLVRVSHAGVNRPDCLQRAGSYPPPENASDLPGLEISGTVVALGDGVDPSELGKNVCALVNGGGYAEYCIARPEHCLIVPDGLPMAEAAAIPETLFTVWHNVFQRGYARDGETILIHGGTSGIGTMATMLAKLFDMTVITTSGSDEKCAASREIGADLAINYKTQDFVEKTVGFTDGRGAHLVLDMVAGNYTQRNLDALGEDGRLVVIAVLGGPKSEINVAKMMVRRQSITGSTMRARSNAFKGMLADELFREVWPMVEGGELRPVMDEVFALSDAARAHARMEDGDHIGKIVLQVQEAVLGAN</sequence>
<organism evidence="4 5">
    <name type="scientific">Aurantiacibacter rhizosphaerae</name>
    <dbReference type="NCBI Taxonomy" id="2691582"/>
    <lineage>
        <taxon>Bacteria</taxon>
        <taxon>Pseudomonadati</taxon>
        <taxon>Pseudomonadota</taxon>
        <taxon>Alphaproteobacteria</taxon>
        <taxon>Sphingomonadales</taxon>
        <taxon>Erythrobacteraceae</taxon>
        <taxon>Aurantiacibacter</taxon>
    </lineage>
</organism>
<dbReference type="SMART" id="SM00829">
    <property type="entry name" value="PKS_ER"/>
    <property type="match status" value="1"/>
</dbReference>
<protein>
    <submittedName>
        <fullName evidence="4">Zinc-binding dehydrogenase</fullName>
    </submittedName>
</protein>
<dbReference type="PANTHER" id="PTHR48106:SF8">
    <property type="entry name" value="OS02G0805600 PROTEIN"/>
    <property type="match status" value="1"/>
</dbReference>
<dbReference type="Pfam" id="PF08240">
    <property type="entry name" value="ADH_N"/>
    <property type="match status" value="1"/>
</dbReference>
<dbReference type="Gene3D" id="3.90.180.10">
    <property type="entry name" value="Medium-chain alcohol dehydrogenases, catalytic domain"/>
    <property type="match status" value="1"/>
</dbReference>
<evidence type="ECO:0000256" key="2">
    <source>
        <dbReference type="ARBA" id="ARBA00023002"/>
    </source>
</evidence>
<dbReference type="SUPFAM" id="SSF51735">
    <property type="entry name" value="NAD(P)-binding Rossmann-fold domains"/>
    <property type="match status" value="1"/>
</dbReference>
<dbReference type="InterPro" id="IPR011032">
    <property type="entry name" value="GroES-like_sf"/>
</dbReference>
<dbReference type="CDD" id="cd05276">
    <property type="entry name" value="p53_inducible_oxidoreductase"/>
    <property type="match status" value="1"/>
</dbReference>
<dbReference type="Pfam" id="PF00107">
    <property type="entry name" value="ADH_zinc_N"/>
    <property type="match status" value="1"/>
</dbReference>
<dbReference type="EMBL" id="WUBR01000001">
    <property type="protein sequence ID" value="MWV26306.1"/>
    <property type="molecule type" value="Genomic_DNA"/>
</dbReference>
<proteinExistence type="predicted"/>
<reference evidence="4 5" key="2">
    <citation type="submission" date="2020-02" db="EMBL/GenBank/DDBJ databases">
        <title>Erythrobacter dongmakensis sp. nov., isolated from a tidal mudflat.</title>
        <authorList>
            <person name="Kim I.S."/>
        </authorList>
    </citation>
    <scope>NUCLEOTIDE SEQUENCE [LARGE SCALE GENOMIC DNA]</scope>
    <source>
        <strain evidence="4 5">GH3-10</strain>
    </source>
</reference>
<dbReference type="InterPro" id="IPR036291">
    <property type="entry name" value="NAD(P)-bd_dom_sf"/>
</dbReference>
<keyword evidence="5" id="KW-1185">Reference proteome</keyword>
<keyword evidence="1" id="KW-0521">NADP</keyword>
<gene>
    <name evidence="4" type="ORF">GRF63_00170</name>
</gene>
<name>A0A844X8K9_9SPHN</name>
<dbReference type="SUPFAM" id="SSF50129">
    <property type="entry name" value="GroES-like"/>
    <property type="match status" value="1"/>
</dbReference>
<dbReference type="Proteomes" id="UP000461409">
    <property type="component" value="Unassembled WGS sequence"/>
</dbReference>
<dbReference type="NCBIfam" id="TIGR02824">
    <property type="entry name" value="quinone_pig3"/>
    <property type="match status" value="1"/>
</dbReference>
<evidence type="ECO:0000256" key="1">
    <source>
        <dbReference type="ARBA" id="ARBA00022857"/>
    </source>
</evidence>
<dbReference type="GO" id="GO:0016651">
    <property type="term" value="F:oxidoreductase activity, acting on NAD(P)H"/>
    <property type="evidence" value="ECO:0007669"/>
    <property type="project" value="TreeGrafter"/>
</dbReference>
<feature type="domain" description="Enoyl reductase (ER)" evidence="3">
    <location>
        <begin position="96"/>
        <end position="409"/>
    </location>
</feature>
<dbReference type="PANTHER" id="PTHR48106">
    <property type="entry name" value="QUINONE OXIDOREDUCTASE PIG3-RELATED"/>
    <property type="match status" value="1"/>
</dbReference>
<dbReference type="InterPro" id="IPR013154">
    <property type="entry name" value="ADH-like_N"/>
</dbReference>
<dbReference type="InterPro" id="IPR020843">
    <property type="entry name" value="ER"/>
</dbReference>
<dbReference type="InterPro" id="IPR013149">
    <property type="entry name" value="ADH-like_C"/>
</dbReference>
<dbReference type="InterPro" id="IPR014189">
    <property type="entry name" value="Quinone_OxRdtase_PIG3"/>
</dbReference>
<evidence type="ECO:0000259" key="3">
    <source>
        <dbReference type="SMART" id="SM00829"/>
    </source>
</evidence>
<evidence type="ECO:0000313" key="5">
    <source>
        <dbReference type="Proteomes" id="UP000461409"/>
    </source>
</evidence>
<evidence type="ECO:0000313" key="4">
    <source>
        <dbReference type="EMBL" id="MWV26306.1"/>
    </source>
</evidence>
<reference evidence="4 5" key="1">
    <citation type="submission" date="2019-12" db="EMBL/GenBank/DDBJ databases">
        <authorList>
            <person name="Lee S.D."/>
        </authorList>
    </citation>
    <scope>NUCLEOTIDE SEQUENCE [LARGE SCALE GENOMIC DNA]</scope>
    <source>
        <strain evidence="4 5">GH3-10</strain>
    </source>
</reference>
<dbReference type="GO" id="GO:0070402">
    <property type="term" value="F:NADPH binding"/>
    <property type="evidence" value="ECO:0007669"/>
    <property type="project" value="TreeGrafter"/>
</dbReference>
<keyword evidence="2" id="KW-0560">Oxidoreductase</keyword>
<dbReference type="Gene3D" id="3.40.50.720">
    <property type="entry name" value="NAD(P)-binding Rossmann-like Domain"/>
    <property type="match status" value="1"/>
</dbReference>